<organism evidence="2 3">
    <name type="scientific">Candidatus Endolissoclinum faulkneri L2</name>
    <dbReference type="NCBI Taxonomy" id="1193729"/>
    <lineage>
        <taxon>Bacteria</taxon>
        <taxon>Pseudomonadati</taxon>
        <taxon>Pseudomonadota</taxon>
        <taxon>Alphaproteobacteria</taxon>
        <taxon>Rhodospirillales</taxon>
        <taxon>Rhodospirillaceae</taxon>
        <taxon>Candidatus Endolissoclinum</taxon>
    </lineage>
</organism>
<feature type="transmembrane region" description="Helical" evidence="1">
    <location>
        <begin position="14"/>
        <end position="37"/>
    </location>
</feature>
<accession>K7YSR0</accession>
<dbReference type="Proteomes" id="UP000010077">
    <property type="component" value="Chromosome"/>
</dbReference>
<reference evidence="2 3" key="1">
    <citation type="journal article" date="2012" name="Proc. Natl. Acad. Sci. U.S.A.">
        <title>Genome streamlining and chemical defense in a coral reef symbiosis.</title>
        <authorList>
            <person name="Kwan J.C."/>
            <person name="Donia M.S."/>
            <person name="Han A.W."/>
            <person name="Hirose E."/>
            <person name="Haygood M.G."/>
            <person name="Schmidt E.W."/>
        </authorList>
    </citation>
    <scope>NUCLEOTIDE SEQUENCE [LARGE SCALE GENOMIC DNA]</scope>
    <source>
        <strain evidence="2 3">L2</strain>
    </source>
</reference>
<keyword evidence="1" id="KW-0472">Membrane</keyword>
<keyword evidence="3" id="KW-1185">Reference proteome</keyword>
<dbReference type="EMBL" id="CP003539">
    <property type="protein sequence ID" value="AFX99594.1"/>
    <property type="molecule type" value="Genomic_DNA"/>
</dbReference>
<dbReference type="HOGENOM" id="CLU_3231094_0_0_5"/>
<dbReference type="AlphaFoldDB" id="K7YSR0"/>
<name>K7YSR0_9PROT</name>
<protein>
    <submittedName>
        <fullName evidence="2">Uncharacterized protein</fullName>
    </submittedName>
</protein>
<keyword evidence="1" id="KW-1133">Transmembrane helix</keyword>
<gene>
    <name evidence="2" type="ORF">A1OE_1425</name>
</gene>
<sequence>MQHNIACYTAISQLIPLSMLVLTCFDFFCYLAILGYYRSISIS</sequence>
<evidence type="ECO:0000313" key="3">
    <source>
        <dbReference type="Proteomes" id="UP000010077"/>
    </source>
</evidence>
<evidence type="ECO:0000256" key="1">
    <source>
        <dbReference type="SAM" id="Phobius"/>
    </source>
</evidence>
<keyword evidence="1" id="KW-0812">Transmembrane</keyword>
<evidence type="ECO:0000313" key="2">
    <source>
        <dbReference type="EMBL" id="AFX99594.1"/>
    </source>
</evidence>
<dbReference type="KEGG" id="thal:A1OE_1425"/>
<proteinExistence type="predicted"/>